<name>B3CUD5_ORITI</name>
<evidence type="ECO:0000313" key="1">
    <source>
        <dbReference type="EMBL" id="BAG40982.1"/>
    </source>
</evidence>
<evidence type="ECO:0000313" key="2">
    <source>
        <dbReference type="Proteomes" id="UP000001033"/>
    </source>
</evidence>
<reference evidence="2" key="1">
    <citation type="journal article" date="2008" name="DNA Res.">
        <title>The whole-genome sequencing of the obligate intracellular bacterium Orientia tsutsugamushi revealed massive gene amplification during reductive genome evolution.</title>
        <authorList>
            <person name="Nakayama K."/>
            <person name="Yamashita A."/>
            <person name="Kurokawa K."/>
            <person name="Morimoto T."/>
            <person name="Ogawa M."/>
            <person name="Fukuhara M."/>
            <person name="Urakami H."/>
            <person name="Ohnishi M."/>
            <person name="Uchiyama I."/>
            <person name="Ogura Y."/>
            <person name="Ooka T."/>
            <person name="Oshima K."/>
            <person name="Tamura A."/>
            <person name="Hattori M."/>
            <person name="Hayashi T."/>
        </authorList>
    </citation>
    <scope>NUCLEOTIDE SEQUENCE [LARGE SCALE GENOMIC DNA]</scope>
    <source>
        <strain evidence="2">Ikeda</strain>
    </source>
</reference>
<organism evidence="1 2">
    <name type="scientific">Orientia tsutsugamushi (strain Ikeda)</name>
    <name type="common">Rickettsia tsutsugamushi</name>
    <dbReference type="NCBI Taxonomy" id="334380"/>
    <lineage>
        <taxon>Bacteria</taxon>
        <taxon>Pseudomonadati</taxon>
        <taxon>Pseudomonadota</taxon>
        <taxon>Alphaproteobacteria</taxon>
        <taxon>Rickettsiales</taxon>
        <taxon>Rickettsiaceae</taxon>
        <taxon>Rickettsieae</taxon>
        <taxon>Orientia</taxon>
    </lineage>
</organism>
<sequence>MAIQFTRIEFLTRSKGGDSCRKAAYNARTIVKNEQTKIRYNFFY</sequence>
<accession>B3CUD5</accession>
<dbReference type="HOGENOM" id="CLU_218007_0_0_5"/>
<dbReference type="KEGG" id="ott:OTT_1524"/>
<protein>
    <submittedName>
        <fullName evidence="1">Putative conjugative transfer protein TraA</fullName>
    </submittedName>
</protein>
<proteinExistence type="predicted"/>
<dbReference type="AlphaFoldDB" id="B3CUD5"/>
<dbReference type="EMBL" id="AP008981">
    <property type="protein sequence ID" value="BAG40982.1"/>
    <property type="molecule type" value="Genomic_DNA"/>
</dbReference>
<dbReference type="Proteomes" id="UP000001033">
    <property type="component" value="Chromosome"/>
</dbReference>
<gene>
    <name evidence="1" type="ordered locus">OTT_1524</name>
</gene>